<dbReference type="Proteomes" id="UP000190675">
    <property type="component" value="Chromosome I"/>
</dbReference>
<proteinExistence type="predicted"/>
<dbReference type="AlphaFoldDB" id="A0A1M5PU36"/>
<accession>A0A1M5PU36</accession>
<sequence length="207" mass="23098">MPIIRLDEAQQLAAKDEFWAVRGKAIQSYAGLEQALARLFSALAGTTQEIGGAIFFRIASADARRNLIGKLFQIKFRDQYHLFRNSLIKQLRPIDNERNEIVHWNVVNNVAADDAGKTTSKLALMPPSTFPSPNSVSKDTDGMKAFANKCGFYTSLVSMFPVIAMEGFAATPISEADMRPWLNAYSRPIEYPPPVGHVLDRYERSDS</sequence>
<name>A0A1M5PU36_9BRAD</name>
<evidence type="ECO:0000313" key="2">
    <source>
        <dbReference type="Proteomes" id="UP000190675"/>
    </source>
</evidence>
<gene>
    <name evidence="1" type="ORF">SAMN05444169_5479</name>
</gene>
<reference evidence="1 2" key="1">
    <citation type="submission" date="2016-11" db="EMBL/GenBank/DDBJ databases">
        <authorList>
            <person name="Jaros S."/>
            <person name="Januszkiewicz K."/>
            <person name="Wedrychowicz H."/>
        </authorList>
    </citation>
    <scope>NUCLEOTIDE SEQUENCE [LARGE SCALE GENOMIC DNA]</scope>
    <source>
        <strain evidence="1 2">GAS242</strain>
    </source>
</reference>
<dbReference type="EMBL" id="LT670818">
    <property type="protein sequence ID" value="SHH05404.1"/>
    <property type="molecule type" value="Genomic_DNA"/>
</dbReference>
<protein>
    <submittedName>
        <fullName evidence="1">Uncharacterized protein</fullName>
    </submittedName>
</protein>
<evidence type="ECO:0000313" key="1">
    <source>
        <dbReference type="EMBL" id="SHH05404.1"/>
    </source>
</evidence>
<organism evidence="1 2">
    <name type="scientific">Bradyrhizobium erythrophlei</name>
    <dbReference type="NCBI Taxonomy" id="1437360"/>
    <lineage>
        <taxon>Bacteria</taxon>
        <taxon>Pseudomonadati</taxon>
        <taxon>Pseudomonadota</taxon>
        <taxon>Alphaproteobacteria</taxon>
        <taxon>Hyphomicrobiales</taxon>
        <taxon>Nitrobacteraceae</taxon>
        <taxon>Bradyrhizobium</taxon>
    </lineage>
</organism>